<reference evidence="1" key="1">
    <citation type="submission" date="2013-12" db="EMBL/GenBank/DDBJ databases">
        <title>A Varibaculum cambriense genome reconstructed from a premature infant gut community with otherwise low bacterial novelty that shifts toward anaerobic metabolism during the third week of life.</title>
        <authorList>
            <person name="Brown C.T."/>
            <person name="Sharon I."/>
            <person name="Thomas B.C."/>
            <person name="Castelle C.J."/>
            <person name="Morowitz M.J."/>
            <person name="Banfield J.F."/>
        </authorList>
    </citation>
    <scope>NUCLEOTIDE SEQUENCE</scope>
</reference>
<proteinExistence type="predicted"/>
<dbReference type="AlphaFoldDB" id="W1WZ58"/>
<sequence length="48" mass="5572">MVTLKTRLALLIRVSLEVLQLVQFDYDMHFVEANVKTLGLEVNDELRP</sequence>
<feature type="non-terminal residue" evidence="1">
    <location>
        <position position="48"/>
    </location>
</feature>
<evidence type="ECO:0000313" key="1">
    <source>
        <dbReference type="EMBL" id="ETJ23507.1"/>
    </source>
</evidence>
<organism evidence="1">
    <name type="scientific">human gut metagenome</name>
    <dbReference type="NCBI Taxonomy" id="408170"/>
    <lineage>
        <taxon>unclassified sequences</taxon>
        <taxon>metagenomes</taxon>
        <taxon>organismal metagenomes</taxon>
    </lineage>
</organism>
<gene>
    <name evidence="1" type="ORF">Q604_UNBC18125G0001</name>
</gene>
<accession>W1WZ58</accession>
<name>W1WZ58_9ZZZZ</name>
<dbReference type="EMBL" id="AZMM01018125">
    <property type="protein sequence ID" value="ETJ23507.1"/>
    <property type="molecule type" value="Genomic_DNA"/>
</dbReference>
<comment type="caution">
    <text evidence="1">The sequence shown here is derived from an EMBL/GenBank/DDBJ whole genome shotgun (WGS) entry which is preliminary data.</text>
</comment>
<protein>
    <submittedName>
        <fullName evidence="1">Uncharacterized protein</fullName>
    </submittedName>
</protein>